<dbReference type="InterPro" id="IPR052700">
    <property type="entry name" value="Carb_kinase_PfkB-like"/>
</dbReference>
<dbReference type="RefSeq" id="WP_054760413.1">
    <property type="nucleotide sequence ID" value="NZ_AYYR01000067.1"/>
</dbReference>
<dbReference type="GO" id="GO:0016301">
    <property type="term" value="F:kinase activity"/>
    <property type="evidence" value="ECO:0007669"/>
    <property type="project" value="UniProtKB-KW"/>
</dbReference>
<reference evidence="5 6" key="1">
    <citation type="journal article" date="2015" name="Genome Announc.">
        <title>Expanding the biotechnology potential of lactobacilli through comparative genomics of 213 strains and associated genera.</title>
        <authorList>
            <person name="Sun Z."/>
            <person name="Harris H.M."/>
            <person name="McCann A."/>
            <person name="Guo C."/>
            <person name="Argimon S."/>
            <person name="Zhang W."/>
            <person name="Yang X."/>
            <person name="Jeffery I.B."/>
            <person name="Cooney J.C."/>
            <person name="Kagawa T.F."/>
            <person name="Liu W."/>
            <person name="Song Y."/>
            <person name="Salvetti E."/>
            <person name="Wrobel A."/>
            <person name="Rasinkangas P."/>
            <person name="Parkhill J."/>
            <person name="Rea M.C."/>
            <person name="O'Sullivan O."/>
            <person name="Ritari J."/>
            <person name="Douillard F.P."/>
            <person name="Paul Ross R."/>
            <person name="Yang R."/>
            <person name="Briner A.E."/>
            <person name="Felis G.E."/>
            <person name="de Vos W.M."/>
            <person name="Barrangou R."/>
            <person name="Klaenhammer T.R."/>
            <person name="Caufield P.W."/>
            <person name="Cui Y."/>
            <person name="Zhang H."/>
            <person name="O'Toole P.W."/>
        </authorList>
    </citation>
    <scope>NUCLEOTIDE SEQUENCE [LARGE SCALE GENOMIC DNA]</scope>
    <source>
        <strain evidence="5 6">DSM 20515</strain>
    </source>
</reference>
<evidence type="ECO:0000256" key="3">
    <source>
        <dbReference type="ARBA" id="ARBA00022777"/>
    </source>
</evidence>
<keyword evidence="2" id="KW-0808">Transferase</keyword>
<evidence type="ECO:0000259" key="4">
    <source>
        <dbReference type="Pfam" id="PF00294"/>
    </source>
</evidence>
<dbReference type="Proteomes" id="UP000051845">
    <property type="component" value="Unassembled WGS sequence"/>
</dbReference>
<dbReference type="Gene3D" id="3.40.1190.20">
    <property type="match status" value="1"/>
</dbReference>
<comment type="similarity">
    <text evidence="1">Belongs to the carbohydrate kinase PfkB family.</text>
</comment>
<protein>
    <submittedName>
        <fullName evidence="5">2-keto-3-deoxygluconate kinase</fullName>
    </submittedName>
</protein>
<feature type="domain" description="Carbohydrate kinase PfkB" evidence="4">
    <location>
        <begin position="21"/>
        <end position="304"/>
    </location>
</feature>
<proteinExistence type="inferred from homology"/>
<evidence type="ECO:0000313" key="6">
    <source>
        <dbReference type="Proteomes" id="UP000051845"/>
    </source>
</evidence>
<dbReference type="EMBL" id="AYYR01000067">
    <property type="protein sequence ID" value="KRM74870.1"/>
    <property type="molecule type" value="Genomic_DNA"/>
</dbReference>
<name>A0A0R2BFJ1_SECCO</name>
<dbReference type="InterPro" id="IPR029056">
    <property type="entry name" value="Ribokinase-like"/>
</dbReference>
<accession>A0A0R2BFJ1</accession>
<dbReference type="Pfam" id="PF00294">
    <property type="entry name" value="PfkB"/>
    <property type="match status" value="1"/>
</dbReference>
<sequence>MPEFLTFGEPLAVYSSEEMDKPLEEVTKFRRFSAGAELNVAIGVARMGFNSSYVSSIGKDFTGNFIKHELATNHVDTSYLFQKEHSYTGFYFKTRVSHGDPQIAYFRAGSSVNQITESDIDSIDLTGLKVLHITGISLALSENAYRAALSLISKAHHMGAIVTFDPNIRKQLWQSEKTMIATINEVASLADVVFPGLKEGQKLTGYSNPQSIANYYLAGSYTKLVILKNGTIGAVAFDDKQRTVSVPALQVDKVVDTVGAGDGFATGIISGLLDHLSLEDCLRRATTIGALAVQSEGDNTGYPDRNNLLSLMEKKPV</sequence>
<dbReference type="PATRIC" id="fig|1423733.4.peg.2938"/>
<comment type="caution">
    <text evidence="5">The sequence shown here is derived from an EMBL/GenBank/DDBJ whole genome shotgun (WGS) entry which is preliminary data.</text>
</comment>
<evidence type="ECO:0000313" key="5">
    <source>
        <dbReference type="EMBL" id="KRM74870.1"/>
    </source>
</evidence>
<gene>
    <name evidence="5" type="ORF">FC82_GL002813</name>
</gene>
<organism evidence="5 6">
    <name type="scientific">Secundilactobacillus collinoides DSM 20515 = JCM 1123</name>
    <dbReference type="NCBI Taxonomy" id="1423733"/>
    <lineage>
        <taxon>Bacteria</taxon>
        <taxon>Bacillati</taxon>
        <taxon>Bacillota</taxon>
        <taxon>Bacilli</taxon>
        <taxon>Lactobacillales</taxon>
        <taxon>Lactobacillaceae</taxon>
        <taxon>Secundilactobacillus</taxon>
    </lineage>
</organism>
<dbReference type="STRING" id="33960.TY91_10195"/>
<dbReference type="SUPFAM" id="SSF53613">
    <property type="entry name" value="Ribokinase-like"/>
    <property type="match status" value="1"/>
</dbReference>
<dbReference type="CDD" id="cd01166">
    <property type="entry name" value="KdgK"/>
    <property type="match status" value="1"/>
</dbReference>
<dbReference type="PANTHER" id="PTHR43320">
    <property type="entry name" value="SUGAR KINASE"/>
    <property type="match status" value="1"/>
</dbReference>
<keyword evidence="3 5" id="KW-0418">Kinase</keyword>
<dbReference type="PANTHER" id="PTHR43320:SF2">
    <property type="entry name" value="2-DEHYDRO-3-DEOXYGLUCONOKINASE_2-DEHYDRO-3-DEOXYGALACTONOKINASE"/>
    <property type="match status" value="1"/>
</dbReference>
<evidence type="ECO:0000256" key="2">
    <source>
        <dbReference type="ARBA" id="ARBA00022679"/>
    </source>
</evidence>
<dbReference type="AlphaFoldDB" id="A0A0R2BFJ1"/>
<evidence type="ECO:0000256" key="1">
    <source>
        <dbReference type="ARBA" id="ARBA00010688"/>
    </source>
</evidence>
<dbReference type="InterPro" id="IPR011611">
    <property type="entry name" value="PfkB_dom"/>
</dbReference>